<dbReference type="InterPro" id="IPR018114">
    <property type="entry name" value="TRYPSIN_HIS"/>
</dbReference>
<keyword evidence="3" id="KW-0325">Glycoprotein</keyword>
<dbReference type="PANTHER" id="PTHR24258">
    <property type="entry name" value="SERINE PROTEASE-RELATED"/>
    <property type="match status" value="1"/>
</dbReference>
<dbReference type="GO" id="GO:0006508">
    <property type="term" value="P:proteolysis"/>
    <property type="evidence" value="ECO:0007669"/>
    <property type="project" value="UniProtKB-KW"/>
</dbReference>
<dbReference type="InterPro" id="IPR043504">
    <property type="entry name" value="Peptidase_S1_PA_chymotrypsin"/>
</dbReference>
<dbReference type="Gene3D" id="2.40.10.10">
    <property type="entry name" value="Trypsin-like serine proteases"/>
    <property type="match status" value="2"/>
</dbReference>
<dbReference type="PROSITE" id="PS50240">
    <property type="entry name" value="TRYPSIN_DOM"/>
    <property type="match status" value="1"/>
</dbReference>
<dbReference type="PANTHER" id="PTHR24258:SF136">
    <property type="entry name" value="GH06673P-RELATED"/>
    <property type="match status" value="1"/>
</dbReference>
<keyword evidence="1 6" id="KW-0732">Signal</keyword>
<evidence type="ECO:0000256" key="4">
    <source>
        <dbReference type="ARBA" id="ARBA00024195"/>
    </source>
</evidence>
<comment type="similarity">
    <text evidence="4">Belongs to the peptidase S1 family. CLIP subfamily.</text>
</comment>
<dbReference type="CDD" id="cd00190">
    <property type="entry name" value="Tryp_SPc"/>
    <property type="match status" value="1"/>
</dbReference>
<dbReference type="SMART" id="SM00020">
    <property type="entry name" value="Tryp_SPc"/>
    <property type="match status" value="1"/>
</dbReference>
<protein>
    <submittedName>
        <fullName evidence="8">Serine proteases, trypsin family, serine active site,Peptidase S1, PA clan,Serine proteases, trypsin</fullName>
    </submittedName>
</protein>
<keyword evidence="2" id="KW-1015">Disulfide bond</keyword>
<dbReference type="InterPro" id="IPR001314">
    <property type="entry name" value="Peptidase_S1A"/>
</dbReference>
<dbReference type="Pfam" id="PF00089">
    <property type="entry name" value="Trypsin"/>
    <property type="match status" value="1"/>
</dbReference>
<evidence type="ECO:0000256" key="5">
    <source>
        <dbReference type="RuleBase" id="RU363034"/>
    </source>
</evidence>
<evidence type="ECO:0000256" key="1">
    <source>
        <dbReference type="ARBA" id="ARBA00022729"/>
    </source>
</evidence>
<keyword evidence="5" id="KW-0720">Serine protease</keyword>
<organism evidence="8 9">
    <name type="scientific">Cinara cedri</name>
    <dbReference type="NCBI Taxonomy" id="506608"/>
    <lineage>
        <taxon>Eukaryota</taxon>
        <taxon>Metazoa</taxon>
        <taxon>Ecdysozoa</taxon>
        <taxon>Arthropoda</taxon>
        <taxon>Hexapoda</taxon>
        <taxon>Insecta</taxon>
        <taxon>Pterygota</taxon>
        <taxon>Neoptera</taxon>
        <taxon>Paraneoptera</taxon>
        <taxon>Hemiptera</taxon>
        <taxon>Sternorrhyncha</taxon>
        <taxon>Aphidomorpha</taxon>
        <taxon>Aphidoidea</taxon>
        <taxon>Aphididae</taxon>
        <taxon>Lachninae</taxon>
        <taxon>Cinara</taxon>
    </lineage>
</organism>
<dbReference type="AlphaFoldDB" id="A0A5E4LZ00"/>
<dbReference type="PROSITE" id="PS00135">
    <property type="entry name" value="TRYPSIN_SER"/>
    <property type="match status" value="1"/>
</dbReference>
<evidence type="ECO:0000259" key="7">
    <source>
        <dbReference type="PROSITE" id="PS50240"/>
    </source>
</evidence>
<reference evidence="8 9" key="1">
    <citation type="submission" date="2019-08" db="EMBL/GenBank/DDBJ databases">
        <authorList>
            <person name="Alioto T."/>
            <person name="Alioto T."/>
            <person name="Gomez Garrido J."/>
        </authorList>
    </citation>
    <scope>NUCLEOTIDE SEQUENCE [LARGE SCALE GENOMIC DNA]</scope>
</reference>
<dbReference type="SUPFAM" id="SSF50494">
    <property type="entry name" value="Trypsin-like serine proteases"/>
    <property type="match status" value="1"/>
</dbReference>
<dbReference type="EMBL" id="CABPRJ010000007">
    <property type="protein sequence ID" value="VVC24914.1"/>
    <property type="molecule type" value="Genomic_DNA"/>
</dbReference>
<dbReference type="InterPro" id="IPR009003">
    <property type="entry name" value="Peptidase_S1_PA"/>
</dbReference>
<evidence type="ECO:0000256" key="6">
    <source>
        <dbReference type="SAM" id="SignalP"/>
    </source>
</evidence>
<dbReference type="Proteomes" id="UP000325440">
    <property type="component" value="Unassembled WGS sequence"/>
</dbReference>
<dbReference type="PRINTS" id="PR00722">
    <property type="entry name" value="CHYMOTRYPSIN"/>
</dbReference>
<proteinExistence type="inferred from homology"/>
<evidence type="ECO:0000313" key="8">
    <source>
        <dbReference type="EMBL" id="VVC24914.1"/>
    </source>
</evidence>
<dbReference type="InterPro" id="IPR001254">
    <property type="entry name" value="Trypsin_dom"/>
</dbReference>
<feature type="domain" description="Peptidase S1" evidence="7">
    <location>
        <begin position="137"/>
        <end position="387"/>
    </location>
</feature>
<dbReference type="FunFam" id="2.40.10.10:FF:000028">
    <property type="entry name" value="Serine protease easter"/>
    <property type="match status" value="1"/>
</dbReference>
<dbReference type="PROSITE" id="PS00134">
    <property type="entry name" value="TRYPSIN_HIS"/>
    <property type="match status" value="1"/>
</dbReference>
<feature type="chain" id="PRO_5022925555" evidence="6">
    <location>
        <begin position="26"/>
        <end position="390"/>
    </location>
</feature>
<keyword evidence="9" id="KW-1185">Reference proteome</keyword>
<accession>A0A5E4LZ00</accession>
<sequence>MKSFKSLKCLLILCALCFMSSGYYAQHLGLLEGSICNKNGICKPLVNCASAVQGLKNNIRPTICSTKGSNSSPIVCCQQSNGTKTNPQPSSAVKTYSASEMCHEYSKLIRRTVFDPILIGPPTTTEIKDCVDVKTLIIGGKKAEPKEFPHMALIGTEANPSKIIWVCGGSLISNRWILSAAHCEKAGVLRWVRLGDLNYISNDDDAEPLNYRIIDRKNHPKYNGNNSRYNDITLLKLEKNVEFSPYIRPICLNVESSIKETKAIASGWGRLGFGGSPSEHLLKVTLDIHSINECIKTYITDSSEIDRKKLPQGITGNSQMCVGDMSGEKDTCGGDSGGPIQIINSKYECMYTQIGITSFGKPCGTENAPAVYTRVSYYIPWIEQIVWPKN</sequence>
<feature type="signal peptide" evidence="6">
    <location>
        <begin position="1"/>
        <end position="25"/>
    </location>
</feature>
<evidence type="ECO:0000313" key="9">
    <source>
        <dbReference type="Proteomes" id="UP000325440"/>
    </source>
</evidence>
<dbReference type="OrthoDB" id="6339452at2759"/>
<name>A0A5E4LZ00_9HEMI</name>
<gene>
    <name evidence="8" type="ORF">CINCED_3A015129</name>
</gene>
<dbReference type="InterPro" id="IPR033116">
    <property type="entry name" value="TRYPSIN_SER"/>
</dbReference>
<keyword evidence="5 8" id="KW-0645">Protease</keyword>
<keyword evidence="5" id="KW-0378">Hydrolase</keyword>
<evidence type="ECO:0000256" key="2">
    <source>
        <dbReference type="ARBA" id="ARBA00023157"/>
    </source>
</evidence>
<evidence type="ECO:0000256" key="3">
    <source>
        <dbReference type="ARBA" id="ARBA00023180"/>
    </source>
</evidence>
<dbReference type="GO" id="GO:0004252">
    <property type="term" value="F:serine-type endopeptidase activity"/>
    <property type="evidence" value="ECO:0007669"/>
    <property type="project" value="InterPro"/>
</dbReference>